<organism evidence="5 6">
    <name type="scientific">Candidatus Uhrbacteria bacterium GW2011_GWD2_52_7</name>
    <dbReference type="NCBI Taxonomy" id="1618989"/>
    <lineage>
        <taxon>Bacteria</taxon>
        <taxon>Candidatus Uhriibacteriota</taxon>
    </lineage>
</organism>
<dbReference type="Pfam" id="PF01935">
    <property type="entry name" value="DUF87"/>
    <property type="match status" value="1"/>
</dbReference>
<dbReference type="AlphaFoldDB" id="A0A0G1ZP03"/>
<feature type="compositionally biased region" description="Basic and acidic residues" evidence="1">
    <location>
        <begin position="276"/>
        <end position="292"/>
    </location>
</feature>
<sequence>MISSLLAAASRSSQNFGLDADTLPAVDVSAAAQVDIVFVLTVAIIAGTIFATVLAGAYLLREYFVRKSHVRGGENAMVTFMVTVPRFTKDDQAQREDNVATIKEQIAVAETLYAAIGGLKPQKGLKTWFVGRSDAAALEIVAQDKLITFYVTVPKFMQEFVEQQVHAQWTHAMFEEVEDYNMFSPMGVVVGGYVKFKQPNALPIKTYKEMDSDPLSVMTNALAKVAEGDGVAIQILIRPASGQWRSLGQRIVKKMHEGYSFSEAVRGGRGKSWTSTKEDSEKAEQKRRERKLTQAEQKMLEGIENKLTKAGLEANVRIVASAQSADAAKAYLNNVLQGFGQYNIYEFGNSFTKVIPRSKKRIIDKFISRMFSERHRIVLNTEELASLWHLPLPSSDTPNIRWMHARIAPAPTNMPKEGLLLGFNEYRGVKVDAFLKEGDRRRHMYIMGKTGTGKSEFIKNLAIQDIRNGKGVCVIDPHGDLADGLLELIPKSRYDDVIYFNPSDLERPMGLNMLEAPSEDMRDFAVQEMISIFYMLFPPEMIGPMFEHNMRNYMLTLMSDLSDPGTLVEIPRMIADEAFQKKWVSRVKDPVVRSFWEDEMAKTSDYHKSEMMGYLVSKVGRFVENEMMRNIIGQSKSSFNFREIMDQGKILLVNLSKGKTGEVNASLLGLIIVSKIQMAAFTRADMAESERKDFYLYIDEFQNFVTPSIATILSEARKYRLNLIMAHQYMGQLVKDGKTEIRDAVLGNVGSYITSRIGPEDAEVLVKIYEPTFSAYDLSNNDFLTWNAKIIIDNSQGKPFTLKVYPKTEGDRRVGEALKEISRLMYGRDRTDVAADIAERAGLGASKPTTAPPVPATL</sequence>
<reference evidence="5 6" key="1">
    <citation type="journal article" date="2015" name="Nature">
        <title>rRNA introns, odd ribosomes, and small enigmatic genomes across a large radiation of phyla.</title>
        <authorList>
            <person name="Brown C.T."/>
            <person name="Hug L.A."/>
            <person name="Thomas B.C."/>
            <person name="Sharon I."/>
            <person name="Castelle C.J."/>
            <person name="Singh A."/>
            <person name="Wilkins M.J."/>
            <person name="Williams K.H."/>
            <person name="Banfield J.F."/>
        </authorList>
    </citation>
    <scope>NUCLEOTIDE SEQUENCE [LARGE SCALE GENOMIC DNA]</scope>
</reference>
<proteinExistence type="predicted"/>
<keyword evidence="2" id="KW-0812">Transmembrane</keyword>
<evidence type="ECO:0000259" key="3">
    <source>
        <dbReference type="Pfam" id="PF01935"/>
    </source>
</evidence>
<dbReference type="InterPro" id="IPR051162">
    <property type="entry name" value="T4SS_component"/>
</dbReference>
<dbReference type="SUPFAM" id="SSF52540">
    <property type="entry name" value="P-loop containing nucleoside triphosphate hydrolases"/>
    <property type="match status" value="1"/>
</dbReference>
<evidence type="ECO:0000256" key="1">
    <source>
        <dbReference type="SAM" id="MobiDB-lite"/>
    </source>
</evidence>
<accession>A0A0G1ZP03</accession>
<dbReference type="PATRIC" id="fig|1618989.3.peg.471"/>
<dbReference type="Proteomes" id="UP000034846">
    <property type="component" value="Unassembled WGS sequence"/>
</dbReference>
<dbReference type="PANTHER" id="PTHR30121:SF6">
    <property type="entry name" value="SLR6007 PROTEIN"/>
    <property type="match status" value="1"/>
</dbReference>
<evidence type="ECO:0000313" key="5">
    <source>
        <dbReference type="EMBL" id="KKW29882.1"/>
    </source>
</evidence>
<feature type="region of interest" description="Disordered" evidence="1">
    <location>
        <begin position="265"/>
        <end position="292"/>
    </location>
</feature>
<gene>
    <name evidence="5" type="ORF">UY72_C0030G0005</name>
</gene>
<evidence type="ECO:0000313" key="6">
    <source>
        <dbReference type="Proteomes" id="UP000034846"/>
    </source>
</evidence>
<dbReference type="PANTHER" id="PTHR30121">
    <property type="entry name" value="UNCHARACTERIZED PROTEIN YJGR-RELATED"/>
    <property type="match status" value="1"/>
</dbReference>
<dbReference type="InterPro" id="IPR002789">
    <property type="entry name" value="HerA_central"/>
</dbReference>
<protein>
    <submittedName>
        <fullName evidence="5">Uncharacterized protein</fullName>
    </submittedName>
</protein>
<dbReference type="Pfam" id="PF26449">
    <property type="entry name" value="DUF8128"/>
    <property type="match status" value="1"/>
</dbReference>
<name>A0A0G1ZP03_9BACT</name>
<feature type="domain" description="Helicase HerA central" evidence="3">
    <location>
        <begin position="441"/>
        <end position="664"/>
    </location>
</feature>
<keyword evidence="2" id="KW-1133">Transmembrane helix</keyword>
<dbReference type="InterPro" id="IPR027417">
    <property type="entry name" value="P-loop_NTPase"/>
</dbReference>
<feature type="transmembrane region" description="Helical" evidence="2">
    <location>
        <begin position="37"/>
        <end position="60"/>
    </location>
</feature>
<keyword evidence="2" id="KW-0472">Membrane</keyword>
<evidence type="ECO:0000259" key="4">
    <source>
        <dbReference type="Pfam" id="PF26449"/>
    </source>
</evidence>
<dbReference type="CDD" id="cd01127">
    <property type="entry name" value="TrwB_TraG_TraD_VirD4"/>
    <property type="match status" value="1"/>
</dbReference>
<comment type="caution">
    <text evidence="5">The sequence shown here is derived from an EMBL/GenBank/DDBJ whole genome shotgun (WGS) entry which is preliminary data.</text>
</comment>
<dbReference type="InterPro" id="IPR058441">
    <property type="entry name" value="DUF8128"/>
</dbReference>
<dbReference type="Gene3D" id="3.40.50.300">
    <property type="entry name" value="P-loop containing nucleotide triphosphate hydrolases"/>
    <property type="match status" value="2"/>
</dbReference>
<evidence type="ECO:0000256" key="2">
    <source>
        <dbReference type="SAM" id="Phobius"/>
    </source>
</evidence>
<dbReference type="EMBL" id="LCRD01000030">
    <property type="protein sequence ID" value="KKW29882.1"/>
    <property type="molecule type" value="Genomic_DNA"/>
</dbReference>
<feature type="domain" description="DUF8128" evidence="4">
    <location>
        <begin position="129"/>
        <end position="402"/>
    </location>
</feature>